<dbReference type="AlphaFoldDB" id="A0A2P2J381"/>
<dbReference type="EMBL" id="GGEC01007432">
    <property type="protein sequence ID" value="MBW87915.1"/>
    <property type="molecule type" value="Transcribed_RNA"/>
</dbReference>
<accession>A0A2P2J381</accession>
<protein>
    <submittedName>
        <fullName evidence="1">Uncharacterized protein</fullName>
    </submittedName>
</protein>
<proteinExistence type="predicted"/>
<reference evidence="1" key="1">
    <citation type="submission" date="2018-02" db="EMBL/GenBank/DDBJ databases">
        <title>Rhizophora mucronata_Transcriptome.</title>
        <authorList>
            <person name="Meera S.P."/>
            <person name="Sreeshan A."/>
            <person name="Augustine A."/>
        </authorList>
    </citation>
    <scope>NUCLEOTIDE SEQUENCE</scope>
    <source>
        <tissue evidence="1">Leaf</tissue>
    </source>
</reference>
<organism evidence="1">
    <name type="scientific">Rhizophora mucronata</name>
    <name type="common">Asiatic mangrove</name>
    <dbReference type="NCBI Taxonomy" id="61149"/>
    <lineage>
        <taxon>Eukaryota</taxon>
        <taxon>Viridiplantae</taxon>
        <taxon>Streptophyta</taxon>
        <taxon>Embryophyta</taxon>
        <taxon>Tracheophyta</taxon>
        <taxon>Spermatophyta</taxon>
        <taxon>Magnoliopsida</taxon>
        <taxon>eudicotyledons</taxon>
        <taxon>Gunneridae</taxon>
        <taxon>Pentapetalae</taxon>
        <taxon>rosids</taxon>
        <taxon>fabids</taxon>
        <taxon>Malpighiales</taxon>
        <taxon>Rhizophoraceae</taxon>
        <taxon>Rhizophora</taxon>
    </lineage>
</organism>
<name>A0A2P2J381_RHIMU</name>
<sequence>MIVTRREQDKRVVLDGFHRVLHKQKVLKG</sequence>
<evidence type="ECO:0000313" key="1">
    <source>
        <dbReference type="EMBL" id="MBW87915.1"/>
    </source>
</evidence>